<dbReference type="InterPro" id="IPR044861">
    <property type="entry name" value="IPNS-like_FE2OG_OXY"/>
</dbReference>
<dbReference type="Pfam" id="PF14226">
    <property type="entry name" value="DIOX_N"/>
    <property type="match status" value="1"/>
</dbReference>
<dbReference type="InterPro" id="IPR005123">
    <property type="entry name" value="Oxoglu/Fe-dep_dioxygenase_dom"/>
</dbReference>
<accession>A0A7H8R5L9</accession>
<dbReference type="InterPro" id="IPR026992">
    <property type="entry name" value="DIOX_N"/>
</dbReference>
<sequence>MASSKLFEGIPPFPDDIPTVSMNTVSLTGLRENDAKVVAACKELGFFFLDLRGDSMGDAMIECIDQLFAIGQEIFDLPESVKHQYLHDIPRSFLEYERLLTKTETEEPGRFEWFNLGQDGLMGNADLQALPEFQIATLINHTLAKQLSLPVETFAAAQRPTELSGTVVRFIKAFASPGAQDLRTSMIHHTDFGSITLLANVVGGLQVLTPGDSALDEDAWRWVRPQPGCLIVNLGDAMVQWTGGALRSNVHRIKYPPGEQRFVDRYSLAALFRPERNASMKPKTGQDRAGVEDTDLTAWEWEVKMAMALSRGEAVVESKGGEPVVPLGQAVGAGPGVHYKSYDEFLSAEELAGVMNGKTVAPMVRRFDLEIKRQVKYPDVVIAAYRQEKIEPTRNGGTTVLFSLQQQAIVSQIKGTTTYVDVKTGRPKDIRTLGGGFPALFEGFTKKSERANALRERWELEHPPKAPRAKV</sequence>
<evidence type="ECO:0000256" key="1">
    <source>
        <dbReference type="ARBA" id="ARBA00008056"/>
    </source>
</evidence>
<dbReference type="Proteomes" id="UP000509510">
    <property type="component" value="Chromosome IV"/>
</dbReference>
<dbReference type="Gene3D" id="2.60.120.330">
    <property type="entry name" value="B-lactam Antibiotic, Isopenicillin N Synthase, Chain"/>
    <property type="match status" value="1"/>
</dbReference>
<dbReference type="OrthoDB" id="288590at2759"/>
<dbReference type="RefSeq" id="XP_035347156.1">
    <property type="nucleotide sequence ID" value="XM_035491263.1"/>
</dbReference>
<dbReference type="Gene3D" id="3.10.129.10">
    <property type="entry name" value="Hotdog Thioesterase"/>
    <property type="match status" value="1"/>
</dbReference>
<comment type="similarity">
    <text evidence="1 2">Belongs to the iron/ascorbate-dependent oxidoreductase family.</text>
</comment>
<dbReference type="InterPro" id="IPR027443">
    <property type="entry name" value="IPNS-like_sf"/>
</dbReference>
<dbReference type="SUPFAM" id="SSF54637">
    <property type="entry name" value="Thioesterase/thiol ester dehydrase-isomerase"/>
    <property type="match status" value="1"/>
</dbReference>
<dbReference type="PANTHER" id="PTHR47990">
    <property type="entry name" value="2-OXOGLUTARATE (2OG) AND FE(II)-DEPENDENT OXYGENASE SUPERFAMILY PROTEIN-RELATED"/>
    <property type="match status" value="1"/>
</dbReference>
<name>A0A7H8R5L9_TALRU</name>
<dbReference type="GO" id="GO:0016491">
    <property type="term" value="F:oxidoreductase activity"/>
    <property type="evidence" value="ECO:0007669"/>
    <property type="project" value="UniProtKB-KW"/>
</dbReference>
<evidence type="ECO:0000313" key="4">
    <source>
        <dbReference type="EMBL" id="QKX60981.1"/>
    </source>
</evidence>
<evidence type="ECO:0000313" key="5">
    <source>
        <dbReference type="Proteomes" id="UP000509510"/>
    </source>
</evidence>
<dbReference type="EMBL" id="CP055901">
    <property type="protein sequence ID" value="QKX60981.1"/>
    <property type="molecule type" value="Genomic_DNA"/>
</dbReference>
<keyword evidence="2" id="KW-0479">Metal-binding</keyword>
<dbReference type="GeneID" id="55995616"/>
<evidence type="ECO:0000256" key="2">
    <source>
        <dbReference type="RuleBase" id="RU003682"/>
    </source>
</evidence>
<organism evidence="4 5">
    <name type="scientific">Talaromyces rugulosus</name>
    <name type="common">Penicillium rugulosum</name>
    <dbReference type="NCBI Taxonomy" id="121627"/>
    <lineage>
        <taxon>Eukaryota</taxon>
        <taxon>Fungi</taxon>
        <taxon>Dikarya</taxon>
        <taxon>Ascomycota</taxon>
        <taxon>Pezizomycotina</taxon>
        <taxon>Eurotiomycetes</taxon>
        <taxon>Eurotiomycetidae</taxon>
        <taxon>Eurotiales</taxon>
        <taxon>Trichocomaceae</taxon>
        <taxon>Talaromyces</taxon>
        <taxon>Talaromyces sect. Islandici</taxon>
    </lineage>
</organism>
<dbReference type="GO" id="GO:0046872">
    <property type="term" value="F:metal ion binding"/>
    <property type="evidence" value="ECO:0007669"/>
    <property type="project" value="UniProtKB-KW"/>
</dbReference>
<keyword evidence="5" id="KW-1185">Reference proteome</keyword>
<dbReference type="KEGG" id="trg:TRUGW13939_08127"/>
<dbReference type="PROSITE" id="PS51471">
    <property type="entry name" value="FE2OG_OXY"/>
    <property type="match status" value="1"/>
</dbReference>
<dbReference type="SUPFAM" id="SSF51197">
    <property type="entry name" value="Clavaminate synthase-like"/>
    <property type="match status" value="1"/>
</dbReference>
<evidence type="ECO:0000259" key="3">
    <source>
        <dbReference type="PROSITE" id="PS51471"/>
    </source>
</evidence>
<gene>
    <name evidence="4" type="ORF">TRUGW13939_08127</name>
</gene>
<dbReference type="Pfam" id="PF03171">
    <property type="entry name" value="2OG-FeII_Oxy"/>
    <property type="match status" value="1"/>
</dbReference>
<protein>
    <recommendedName>
        <fullName evidence="3">Fe2OG dioxygenase domain-containing protein</fullName>
    </recommendedName>
</protein>
<feature type="domain" description="Fe2OG dioxygenase" evidence="3">
    <location>
        <begin position="159"/>
        <end position="274"/>
    </location>
</feature>
<dbReference type="InterPro" id="IPR050231">
    <property type="entry name" value="Iron_ascorbate_oxido_reductase"/>
</dbReference>
<keyword evidence="2" id="KW-0560">Oxidoreductase</keyword>
<dbReference type="GO" id="GO:0044283">
    <property type="term" value="P:small molecule biosynthetic process"/>
    <property type="evidence" value="ECO:0007669"/>
    <property type="project" value="UniProtKB-ARBA"/>
</dbReference>
<keyword evidence="2" id="KW-0408">Iron</keyword>
<reference evidence="5" key="1">
    <citation type="submission" date="2020-06" db="EMBL/GenBank/DDBJ databases">
        <title>A chromosome-scale genome assembly of Talaromyces rugulosus W13939.</title>
        <authorList>
            <person name="Wang B."/>
            <person name="Guo L."/>
            <person name="Ye K."/>
            <person name="Wang L."/>
        </authorList>
    </citation>
    <scope>NUCLEOTIDE SEQUENCE [LARGE SCALE GENOMIC DNA]</scope>
    <source>
        <strain evidence="5">W13939</strain>
    </source>
</reference>
<dbReference type="InterPro" id="IPR029069">
    <property type="entry name" value="HotDog_dom_sf"/>
</dbReference>
<proteinExistence type="inferred from homology"/>
<dbReference type="AlphaFoldDB" id="A0A7H8R5L9"/>